<evidence type="ECO:0000313" key="2">
    <source>
        <dbReference type="EMBL" id="VAW20167.1"/>
    </source>
</evidence>
<reference evidence="2" key="1">
    <citation type="submission" date="2018-06" db="EMBL/GenBank/DDBJ databases">
        <authorList>
            <person name="Zhirakovskaya E."/>
        </authorList>
    </citation>
    <scope>NUCLEOTIDE SEQUENCE</scope>
</reference>
<organism evidence="2">
    <name type="scientific">hydrothermal vent metagenome</name>
    <dbReference type="NCBI Taxonomy" id="652676"/>
    <lineage>
        <taxon>unclassified sequences</taxon>
        <taxon>metagenomes</taxon>
        <taxon>ecological metagenomes</taxon>
    </lineage>
</organism>
<proteinExistence type="predicted"/>
<accession>A0A3B0U3I5</accession>
<feature type="transmembrane region" description="Helical" evidence="1">
    <location>
        <begin position="82"/>
        <end position="104"/>
    </location>
</feature>
<name>A0A3B0U3I5_9ZZZZ</name>
<feature type="transmembrane region" description="Helical" evidence="1">
    <location>
        <begin position="116"/>
        <end position="138"/>
    </location>
</feature>
<protein>
    <submittedName>
        <fullName evidence="2">Uncharacterized protein</fullName>
    </submittedName>
</protein>
<feature type="transmembrane region" description="Helical" evidence="1">
    <location>
        <begin position="304"/>
        <end position="323"/>
    </location>
</feature>
<dbReference type="EMBL" id="UOEP01000114">
    <property type="protein sequence ID" value="VAW20167.1"/>
    <property type="molecule type" value="Genomic_DNA"/>
</dbReference>
<feature type="transmembrane region" description="Helical" evidence="1">
    <location>
        <begin position="150"/>
        <end position="169"/>
    </location>
</feature>
<feature type="transmembrane region" description="Helical" evidence="1">
    <location>
        <begin position="200"/>
        <end position="227"/>
    </location>
</feature>
<feature type="transmembrane region" description="Helical" evidence="1">
    <location>
        <begin position="387"/>
        <end position="406"/>
    </location>
</feature>
<evidence type="ECO:0000256" key="1">
    <source>
        <dbReference type="SAM" id="Phobius"/>
    </source>
</evidence>
<keyword evidence="1" id="KW-1133">Transmembrane helix</keyword>
<feature type="transmembrane region" description="Helical" evidence="1">
    <location>
        <begin position="355"/>
        <end position="375"/>
    </location>
</feature>
<feature type="transmembrane region" description="Helical" evidence="1">
    <location>
        <begin position="14"/>
        <end position="32"/>
    </location>
</feature>
<feature type="transmembrane region" description="Helical" evidence="1">
    <location>
        <begin position="247"/>
        <end position="268"/>
    </location>
</feature>
<gene>
    <name evidence="2" type="ORF">MNBD_BACTEROID01-310</name>
</gene>
<sequence length="429" mass="51039">MNIKDSGIKQKQQLTWFIIIFCILGVFANYVYRKANNVTAEKTLMRTDSEGYYQYLPHLFIMDWGRMDKMHWAKQYGDGKTLNVYTSGVAIMQAPFFLTAHVLSHFFELETTGYTSVYFLFVFFASLFYVLLGLLFIYKFLRRFFTHQTAFWSMVLIFYATNLFYYTVIAPGMSHAYSFSLIAIFIYFVPVFYEKPTVRNLLYLAIPLALATLIRPTNLVISFFLFLYGVFSYNDFKNRFKFWVERWFFLVVMLVIGILMFIPQMLYWHTVTGKFLFYSYLDEGFTNILSPKLYTVLFGPRNGWFLYTPLMIFSAVSLIHLAYKRKLSSWAILLIMILIIYINSSWWRPTFSGAAGYRALIGYLPFMAIPFAWFFEKIYTRKGKPIRVALTFILVLFVIYNILFAYKYNSGVWWNEEWQWSNFLRLVKF</sequence>
<keyword evidence="1" id="KW-0472">Membrane</keyword>
<dbReference type="AlphaFoldDB" id="A0A3B0U3I5"/>
<keyword evidence="1" id="KW-0812">Transmembrane</keyword>
<feature type="transmembrane region" description="Helical" evidence="1">
    <location>
        <begin position="330"/>
        <end position="349"/>
    </location>
</feature>